<protein>
    <submittedName>
        <fullName evidence="6">ABC transporter domain-containing protein</fullName>
    </submittedName>
</protein>
<feature type="domain" description="ABC transporter" evidence="3">
    <location>
        <begin position="5"/>
        <end position="90"/>
    </location>
</feature>
<dbReference type="InterPro" id="IPR039421">
    <property type="entry name" value="Type_1_exporter"/>
</dbReference>
<dbReference type="GO" id="GO:0015421">
    <property type="term" value="F:ABC-type oligopeptide transporter activity"/>
    <property type="evidence" value="ECO:0007669"/>
    <property type="project" value="TreeGrafter"/>
</dbReference>
<dbReference type="InterPro" id="IPR027417">
    <property type="entry name" value="P-loop_NTPase"/>
</dbReference>
<sequence>MSLRCLRDQMGLVGQEPTLFSGTIAENILLGTTGKTMDDVREACRMANAQGFIEATPKGYDTEVGERGAQLSGGQKQRIAIARALAVQQALDVASSGRTCIIVAHRLSSIQHADQIFFIENGKVIEQGTHQELSELDGKYADLIRKQDLKSH</sequence>
<evidence type="ECO:0000256" key="2">
    <source>
        <dbReference type="ARBA" id="ARBA00022737"/>
    </source>
</evidence>
<accession>A0A183EQJ9</accession>
<evidence type="ECO:0000313" key="4">
    <source>
        <dbReference type="EMBL" id="VDN41191.1"/>
    </source>
</evidence>
<organism evidence="6">
    <name type="scientific">Gongylonema pulchrum</name>
    <dbReference type="NCBI Taxonomy" id="637853"/>
    <lineage>
        <taxon>Eukaryota</taxon>
        <taxon>Metazoa</taxon>
        <taxon>Ecdysozoa</taxon>
        <taxon>Nematoda</taxon>
        <taxon>Chromadorea</taxon>
        <taxon>Rhabditida</taxon>
        <taxon>Spirurina</taxon>
        <taxon>Spiruromorpha</taxon>
        <taxon>Spiruroidea</taxon>
        <taxon>Gongylonematidae</taxon>
        <taxon>Gongylonema</taxon>
    </lineage>
</organism>
<dbReference type="Pfam" id="PF00005">
    <property type="entry name" value="ABC_tran"/>
    <property type="match status" value="1"/>
</dbReference>
<dbReference type="InterPro" id="IPR003439">
    <property type="entry name" value="ABC_transporter-like_ATP-bd"/>
</dbReference>
<reference evidence="6" key="1">
    <citation type="submission" date="2016-06" db="UniProtKB">
        <authorList>
            <consortium name="WormBaseParasite"/>
        </authorList>
    </citation>
    <scope>IDENTIFICATION</scope>
</reference>
<name>A0A183EQJ9_9BILA</name>
<dbReference type="EMBL" id="UYRT01097232">
    <property type="protein sequence ID" value="VDN41191.1"/>
    <property type="molecule type" value="Genomic_DNA"/>
</dbReference>
<keyword evidence="1" id="KW-0813">Transport</keyword>
<dbReference type="AlphaFoldDB" id="A0A183EQJ9"/>
<dbReference type="GO" id="GO:0016887">
    <property type="term" value="F:ATP hydrolysis activity"/>
    <property type="evidence" value="ECO:0007669"/>
    <property type="project" value="InterPro"/>
</dbReference>
<evidence type="ECO:0000256" key="1">
    <source>
        <dbReference type="ARBA" id="ARBA00022448"/>
    </source>
</evidence>
<dbReference type="SUPFAM" id="SSF52540">
    <property type="entry name" value="P-loop containing nucleoside triphosphate hydrolases"/>
    <property type="match status" value="1"/>
</dbReference>
<evidence type="ECO:0000313" key="5">
    <source>
        <dbReference type="Proteomes" id="UP000271098"/>
    </source>
</evidence>
<evidence type="ECO:0000313" key="6">
    <source>
        <dbReference type="WBParaSite" id="GPUH_0002326901-mRNA-1"/>
    </source>
</evidence>
<dbReference type="GO" id="GO:0005524">
    <property type="term" value="F:ATP binding"/>
    <property type="evidence" value="ECO:0007669"/>
    <property type="project" value="InterPro"/>
</dbReference>
<dbReference type="PANTHER" id="PTHR43394">
    <property type="entry name" value="ATP-DEPENDENT PERMEASE MDL1, MITOCHONDRIAL"/>
    <property type="match status" value="1"/>
</dbReference>
<dbReference type="Proteomes" id="UP000271098">
    <property type="component" value="Unassembled WGS sequence"/>
</dbReference>
<gene>
    <name evidence="4" type="ORF">GPUH_LOCUS23239</name>
</gene>
<dbReference type="OrthoDB" id="6500128at2759"/>
<dbReference type="Gene3D" id="3.40.50.300">
    <property type="entry name" value="P-loop containing nucleotide triphosphate hydrolases"/>
    <property type="match status" value="2"/>
</dbReference>
<dbReference type="WBParaSite" id="GPUH_0002326901-mRNA-1">
    <property type="protein sequence ID" value="GPUH_0002326901-mRNA-1"/>
    <property type="gene ID" value="GPUH_0002326901"/>
</dbReference>
<keyword evidence="2" id="KW-0677">Repeat</keyword>
<evidence type="ECO:0000259" key="3">
    <source>
        <dbReference type="Pfam" id="PF00005"/>
    </source>
</evidence>
<reference evidence="4 5" key="2">
    <citation type="submission" date="2018-11" db="EMBL/GenBank/DDBJ databases">
        <authorList>
            <consortium name="Pathogen Informatics"/>
        </authorList>
    </citation>
    <scope>NUCLEOTIDE SEQUENCE [LARGE SCALE GENOMIC DNA]</scope>
</reference>
<dbReference type="PANTHER" id="PTHR43394:SF11">
    <property type="entry name" value="ATP-BINDING CASSETTE TRANSPORTER"/>
    <property type="match status" value="1"/>
</dbReference>
<keyword evidence="5" id="KW-1185">Reference proteome</keyword>
<proteinExistence type="predicted"/>